<organism evidence="1 2">
    <name type="scientific">Saponaria officinalis</name>
    <name type="common">Common soapwort</name>
    <name type="synonym">Lychnis saponaria</name>
    <dbReference type="NCBI Taxonomy" id="3572"/>
    <lineage>
        <taxon>Eukaryota</taxon>
        <taxon>Viridiplantae</taxon>
        <taxon>Streptophyta</taxon>
        <taxon>Embryophyta</taxon>
        <taxon>Tracheophyta</taxon>
        <taxon>Spermatophyta</taxon>
        <taxon>Magnoliopsida</taxon>
        <taxon>eudicotyledons</taxon>
        <taxon>Gunneridae</taxon>
        <taxon>Pentapetalae</taxon>
        <taxon>Caryophyllales</taxon>
        <taxon>Caryophyllaceae</taxon>
        <taxon>Caryophylleae</taxon>
        <taxon>Saponaria</taxon>
    </lineage>
</organism>
<dbReference type="PANTHER" id="PTHR31286">
    <property type="entry name" value="GLYCINE-RICH CELL WALL STRUCTURAL PROTEIN 1.8-LIKE"/>
    <property type="match status" value="1"/>
</dbReference>
<dbReference type="Proteomes" id="UP001443914">
    <property type="component" value="Unassembled WGS sequence"/>
</dbReference>
<dbReference type="EMBL" id="JBDFQZ010000009">
    <property type="protein sequence ID" value="KAK9689229.1"/>
    <property type="molecule type" value="Genomic_DNA"/>
</dbReference>
<comment type="caution">
    <text evidence="1">The sequence shown here is derived from an EMBL/GenBank/DDBJ whole genome shotgun (WGS) entry which is preliminary data.</text>
</comment>
<dbReference type="PANTHER" id="PTHR31286:SF180">
    <property type="entry name" value="OS10G0362600 PROTEIN"/>
    <property type="match status" value="1"/>
</dbReference>
<keyword evidence="2" id="KW-1185">Reference proteome</keyword>
<dbReference type="InterPro" id="IPR040256">
    <property type="entry name" value="At4g02000-like"/>
</dbReference>
<evidence type="ECO:0000313" key="1">
    <source>
        <dbReference type="EMBL" id="KAK9689229.1"/>
    </source>
</evidence>
<accession>A0AAW1IGK9</accession>
<reference evidence="1" key="1">
    <citation type="submission" date="2024-03" db="EMBL/GenBank/DDBJ databases">
        <title>WGS assembly of Saponaria officinalis var. Norfolk2.</title>
        <authorList>
            <person name="Jenkins J."/>
            <person name="Shu S."/>
            <person name="Grimwood J."/>
            <person name="Barry K."/>
            <person name="Goodstein D."/>
            <person name="Schmutz J."/>
            <person name="Leebens-Mack J."/>
            <person name="Osbourn A."/>
        </authorList>
    </citation>
    <scope>NUCLEOTIDE SEQUENCE [LARGE SCALE GENOMIC DNA]</scope>
    <source>
        <strain evidence="1">JIC</strain>
    </source>
</reference>
<dbReference type="AlphaFoldDB" id="A0AAW1IGK9"/>
<evidence type="ECO:0000313" key="2">
    <source>
        <dbReference type="Proteomes" id="UP001443914"/>
    </source>
</evidence>
<evidence type="ECO:0008006" key="3">
    <source>
        <dbReference type="Google" id="ProtNLM"/>
    </source>
</evidence>
<gene>
    <name evidence="1" type="ORF">RND81_09G044800</name>
</gene>
<proteinExistence type="predicted"/>
<name>A0AAW1IGK9_SAPOF</name>
<protein>
    <recommendedName>
        <fullName evidence="3">Zinc knuckle CX2CX4HX4C domain-containing protein</fullName>
    </recommendedName>
</protein>
<sequence length="189" mass="20534">MHLSLIEVDVSKPLTQHVILNTPFYDGVMQPVEYEWVPYYCRTCKKLGHESSRCKLNKSKAIPQVYRPVAKEVPVPAPLIGVNSASTTKIPVLTPLNEDSALAAEIHVPAANTSISTQPAVMVPVSSTPPPSYGGKFSQSKFEVAKPMPCLVLANRFLQLDNVQSGEGCIDVSMAPKPPDIPHDISLEC</sequence>